<keyword evidence="2 6" id="KW-0349">Heme</keyword>
<dbReference type="GO" id="GO:0020037">
    <property type="term" value="F:heme binding"/>
    <property type="evidence" value="ECO:0007669"/>
    <property type="project" value="InterPro"/>
</dbReference>
<dbReference type="PROSITE" id="PS51007">
    <property type="entry name" value="CYTC"/>
    <property type="match status" value="1"/>
</dbReference>
<dbReference type="InterPro" id="IPR002327">
    <property type="entry name" value="Cyt_c_1A/1B"/>
</dbReference>
<evidence type="ECO:0000313" key="9">
    <source>
        <dbReference type="Proteomes" id="UP000831684"/>
    </source>
</evidence>
<dbReference type="Pfam" id="PF00034">
    <property type="entry name" value="Cytochrom_C"/>
    <property type="match status" value="1"/>
</dbReference>
<keyword evidence="4" id="KW-0249">Electron transport</keyword>
<dbReference type="RefSeq" id="WP_244450971.1">
    <property type="nucleotide sequence ID" value="NZ_CP083240.1"/>
</dbReference>
<dbReference type="EMBL" id="CP083240">
    <property type="protein sequence ID" value="UOK73291.1"/>
    <property type="molecule type" value="Genomic_DNA"/>
</dbReference>
<protein>
    <submittedName>
        <fullName evidence="8">C-type cytochrome</fullName>
    </submittedName>
</protein>
<dbReference type="AlphaFoldDB" id="A0A9E6ZZN5"/>
<organism evidence="8 9">
    <name type="scientific">Ancylobacter polymorphus</name>
    <dbReference type="NCBI Taxonomy" id="223390"/>
    <lineage>
        <taxon>Bacteria</taxon>
        <taxon>Pseudomonadati</taxon>
        <taxon>Pseudomonadota</taxon>
        <taxon>Alphaproteobacteria</taxon>
        <taxon>Hyphomicrobiales</taxon>
        <taxon>Xanthobacteraceae</taxon>
        <taxon>Ancylobacter</taxon>
    </lineage>
</organism>
<dbReference type="InterPro" id="IPR036909">
    <property type="entry name" value="Cyt_c-like_dom_sf"/>
</dbReference>
<evidence type="ECO:0000256" key="2">
    <source>
        <dbReference type="ARBA" id="ARBA00022617"/>
    </source>
</evidence>
<evidence type="ECO:0000259" key="7">
    <source>
        <dbReference type="PROSITE" id="PS51007"/>
    </source>
</evidence>
<dbReference type="KEGG" id="apol:K9D25_21825"/>
<evidence type="ECO:0000256" key="5">
    <source>
        <dbReference type="ARBA" id="ARBA00023004"/>
    </source>
</evidence>
<dbReference type="PANTHER" id="PTHR11961">
    <property type="entry name" value="CYTOCHROME C"/>
    <property type="match status" value="1"/>
</dbReference>
<dbReference type="SUPFAM" id="SSF46626">
    <property type="entry name" value="Cytochrome c"/>
    <property type="match status" value="1"/>
</dbReference>
<keyword evidence="3 6" id="KW-0479">Metal-binding</keyword>
<dbReference type="GO" id="GO:0009055">
    <property type="term" value="F:electron transfer activity"/>
    <property type="evidence" value="ECO:0007669"/>
    <property type="project" value="InterPro"/>
</dbReference>
<dbReference type="GO" id="GO:0046872">
    <property type="term" value="F:metal ion binding"/>
    <property type="evidence" value="ECO:0007669"/>
    <property type="project" value="UniProtKB-KW"/>
</dbReference>
<reference evidence="8" key="1">
    <citation type="submission" date="2021-09" db="EMBL/GenBank/DDBJ databases">
        <title>Network and meta-omics reveal the key degrader and cooperation patterns in an efficient 1,4-dioxane-degrading microbial community.</title>
        <authorList>
            <person name="Dai C."/>
        </authorList>
    </citation>
    <scope>NUCLEOTIDE SEQUENCE</scope>
    <source>
        <strain evidence="8">ZM13</strain>
        <plasmid evidence="8">pA</plasmid>
    </source>
</reference>
<dbReference type="Gene3D" id="1.10.760.10">
    <property type="entry name" value="Cytochrome c-like domain"/>
    <property type="match status" value="1"/>
</dbReference>
<evidence type="ECO:0000256" key="6">
    <source>
        <dbReference type="PROSITE-ProRule" id="PRU00433"/>
    </source>
</evidence>
<keyword evidence="5 6" id="KW-0408">Iron</keyword>
<geneLocation type="plasmid" evidence="8 9">
    <name>pA</name>
</geneLocation>
<dbReference type="Proteomes" id="UP000831684">
    <property type="component" value="Plasmid pA"/>
</dbReference>
<evidence type="ECO:0000313" key="8">
    <source>
        <dbReference type="EMBL" id="UOK73291.1"/>
    </source>
</evidence>
<dbReference type="InterPro" id="IPR009056">
    <property type="entry name" value="Cyt_c-like_dom"/>
</dbReference>
<feature type="domain" description="Cytochrome c" evidence="7">
    <location>
        <begin position="20"/>
        <end position="119"/>
    </location>
</feature>
<gene>
    <name evidence="8" type="ORF">K9D25_21825</name>
</gene>
<dbReference type="PRINTS" id="PR00604">
    <property type="entry name" value="CYTCHRMECIAB"/>
</dbReference>
<proteinExistence type="predicted"/>
<keyword evidence="1" id="KW-0813">Transport</keyword>
<keyword evidence="8" id="KW-0614">Plasmid</keyword>
<name>A0A9E6ZZN5_9HYPH</name>
<evidence type="ECO:0000256" key="1">
    <source>
        <dbReference type="ARBA" id="ARBA00022448"/>
    </source>
</evidence>
<sequence>MAIVVTVAAAPGFAAAQQAGDAGRGQTLFQRQCSACHQIAQARNGVGPTLQGVNGRAADTVEGFNYSPAMKNSGVVWGPETLETYLANPTAMVKGTRMVQRVPNEQQRRDIIEFLTAGQ</sequence>
<evidence type="ECO:0000256" key="3">
    <source>
        <dbReference type="ARBA" id="ARBA00022723"/>
    </source>
</evidence>
<accession>A0A9E6ZZN5</accession>
<evidence type="ECO:0000256" key="4">
    <source>
        <dbReference type="ARBA" id="ARBA00022982"/>
    </source>
</evidence>